<evidence type="ECO:0000313" key="15">
    <source>
        <dbReference type="Proteomes" id="UP000250079"/>
    </source>
</evidence>
<feature type="domain" description="Multidrug export protein EmrA/FarA alpha-helical hairpin" evidence="12">
    <location>
        <begin position="101"/>
        <end position="235"/>
    </location>
</feature>
<keyword evidence="4" id="KW-1003">Cell membrane</keyword>
<keyword evidence="9" id="KW-0175">Coiled coil</keyword>
<comment type="subcellular location">
    <subcellularLocation>
        <location evidence="1">Cell inner membrane</location>
        <topology evidence="1">Single-pass membrane protein</topology>
        <orientation evidence="1">Periplasmic side</orientation>
    </subcellularLocation>
</comment>
<dbReference type="KEGG" id="gai:IMCC3135_23210"/>
<evidence type="ECO:0000256" key="5">
    <source>
        <dbReference type="ARBA" id="ARBA00022519"/>
    </source>
</evidence>
<dbReference type="SUPFAM" id="SSF111369">
    <property type="entry name" value="HlyD-like secretion proteins"/>
    <property type="match status" value="2"/>
</dbReference>
<feature type="coiled-coil region" evidence="9">
    <location>
        <begin position="179"/>
        <end position="238"/>
    </location>
</feature>
<evidence type="ECO:0000256" key="4">
    <source>
        <dbReference type="ARBA" id="ARBA00022475"/>
    </source>
</evidence>
<feature type="domain" description="p-hydroxybenzoic acid efflux pump subunit AaeA-like beta-barrel" evidence="13">
    <location>
        <begin position="272"/>
        <end position="364"/>
    </location>
</feature>
<evidence type="ECO:0000256" key="1">
    <source>
        <dbReference type="ARBA" id="ARBA00004383"/>
    </source>
</evidence>
<evidence type="ECO:0000256" key="8">
    <source>
        <dbReference type="ARBA" id="ARBA00023136"/>
    </source>
</evidence>
<proteinExistence type="inferred from homology"/>
<evidence type="ECO:0000256" key="3">
    <source>
        <dbReference type="ARBA" id="ARBA00022448"/>
    </source>
</evidence>
<gene>
    <name evidence="14" type="primary">emrK_2</name>
    <name evidence="14" type="ORF">IMCC3135_23210</name>
</gene>
<dbReference type="InterPro" id="IPR050739">
    <property type="entry name" value="MFP"/>
</dbReference>
<evidence type="ECO:0000256" key="11">
    <source>
        <dbReference type="SAM" id="Phobius"/>
    </source>
</evidence>
<feature type="region of interest" description="Disordered" evidence="10">
    <location>
        <begin position="1"/>
        <end position="23"/>
    </location>
</feature>
<dbReference type="Gene3D" id="1.10.287.470">
    <property type="entry name" value="Helix hairpin bin"/>
    <property type="match status" value="2"/>
</dbReference>
<protein>
    <submittedName>
        <fullName evidence="14">Putative multidrug resistance protein EmrK</fullName>
    </submittedName>
</protein>
<evidence type="ECO:0000256" key="7">
    <source>
        <dbReference type="ARBA" id="ARBA00022989"/>
    </source>
</evidence>
<keyword evidence="7 11" id="KW-1133">Transmembrane helix</keyword>
<feature type="compositionally biased region" description="Basic and acidic residues" evidence="10">
    <location>
        <begin position="7"/>
        <end position="22"/>
    </location>
</feature>
<dbReference type="InterPro" id="IPR058634">
    <property type="entry name" value="AaeA-lik-b-barrel"/>
</dbReference>
<evidence type="ECO:0000313" key="14">
    <source>
        <dbReference type="EMBL" id="ASJ74711.1"/>
    </source>
</evidence>
<dbReference type="EMBL" id="CP018632">
    <property type="protein sequence ID" value="ASJ74711.1"/>
    <property type="molecule type" value="Genomic_DNA"/>
</dbReference>
<feature type="transmembrane region" description="Helical" evidence="11">
    <location>
        <begin position="28"/>
        <end position="46"/>
    </location>
</feature>
<dbReference type="Gene3D" id="2.40.30.170">
    <property type="match status" value="1"/>
</dbReference>
<dbReference type="OrthoDB" id="9811754at2"/>
<dbReference type="Pfam" id="PF25963">
    <property type="entry name" value="Beta-barrel_AAEA"/>
    <property type="match status" value="1"/>
</dbReference>
<dbReference type="InterPro" id="IPR058633">
    <property type="entry name" value="EmrA/FarA_HH"/>
</dbReference>
<dbReference type="GO" id="GO:1990961">
    <property type="term" value="P:xenobiotic detoxification by transmembrane export across the plasma membrane"/>
    <property type="evidence" value="ECO:0007669"/>
    <property type="project" value="UniProtKB-ARBA"/>
</dbReference>
<keyword evidence="3" id="KW-0813">Transport</keyword>
<dbReference type="PANTHER" id="PTHR30386">
    <property type="entry name" value="MEMBRANE FUSION SUBUNIT OF EMRAB-TOLC MULTIDRUG EFFLUX PUMP"/>
    <property type="match status" value="1"/>
</dbReference>
<evidence type="ECO:0000259" key="13">
    <source>
        <dbReference type="Pfam" id="PF25963"/>
    </source>
</evidence>
<keyword evidence="6 11" id="KW-0812">Transmembrane</keyword>
<name>A0A2Z2NXK3_9GAMM</name>
<comment type="similarity">
    <text evidence="2">Belongs to the membrane fusion protein (MFP) (TC 8.A.1) family.</text>
</comment>
<evidence type="ECO:0000256" key="2">
    <source>
        <dbReference type="ARBA" id="ARBA00009477"/>
    </source>
</evidence>
<dbReference type="GO" id="GO:0046677">
    <property type="term" value="P:response to antibiotic"/>
    <property type="evidence" value="ECO:0007669"/>
    <property type="project" value="UniProtKB-ARBA"/>
</dbReference>
<accession>A0A2Z2NXK3</accession>
<sequence length="425" mass="45151">MNQTESAPDHSENDTSSRADSQRKRKHGLGILLGVVVLGAAGYSVWHHFGASASEETDNAYVQGPIVQVTPQLPGTVVEIAAQDTDFVAADQVLVRLDPVDAQLALEQAEADLAQTVREVSTLYGNNAMLSAQIESREADLARATSQADQYRGDLSRRMGLAKSGAISSEELKHTQAQLDVAESSTQAAKAALAAAREQLTTSLLLTANTTPAKHPKVKRAAAQMRNAMLALERTEIRAPVDGYVAQRRVQLGQRVLTGSSLMSVIPLQDVWVDANFKESQLADMRIGQSVELVADIYGDDVVYKGTVQGLGAGTGAAFALLPAQNATGNWIKVVQRVPVRISLDGGELEEHPLRIGLSLTATVHTDDTSGSRLSGIASTDTPEMLTTAAKVAAASDKDEALIQSIIEQNISDIPTLPVSENSTN</sequence>
<keyword evidence="15" id="KW-1185">Reference proteome</keyword>
<keyword evidence="5" id="KW-0997">Cell inner membrane</keyword>
<dbReference type="FunFam" id="2.40.30.170:FF:000003">
    <property type="entry name" value="Multidrug resistance protein A"/>
    <property type="match status" value="1"/>
</dbReference>
<reference evidence="14 15" key="1">
    <citation type="submission" date="2016-12" db="EMBL/GenBank/DDBJ databases">
        <authorList>
            <person name="Song W.-J."/>
            <person name="Kurnit D.M."/>
        </authorList>
    </citation>
    <scope>NUCLEOTIDE SEQUENCE [LARGE SCALE GENOMIC DNA]</scope>
    <source>
        <strain evidence="14 15">IMCC3135</strain>
    </source>
</reference>
<dbReference type="Proteomes" id="UP000250079">
    <property type="component" value="Chromosome"/>
</dbReference>
<dbReference type="Gene3D" id="2.40.50.100">
    <property type="match status" value="1"/>
</dbReference>
<organism evidence="14 15">
    <name type="scientific">Granulosicoccus antarcticus IMCC3135</name>
    <dbReference type="NCBI Taxonomy" id="1192854"/>
    <lineage>
        <taxon>Bacteria</taxon>
        <taxon>Pseudomonadati</taxon>
        <taxon>Pseudomonadota</taxon>
        <taxon>Gammaproteobacteria</taxon>
        <taxon>Chromatiales</taxon>
        <taxon>Granulosicoccaceae</taxon>
        <taxon>Granulosicoccus</taxon>
    </lineage>
</organism>
<evidence type="ECO:0000256" key="6">
    <source>
        <dbReference type="ARBA" id="ARBA00022692"/>
    </source>
</evidence>
<dbReference type="GO" id="GO:0005886">
    <property type="term" value="C:plasma membrane"/>
    <property type="evidence" value="ECO:0007669"/>
    <property type="project" value="UniProtKB-SubCell"/>
</dbReference>
<keyword evidence="8 11" id="KW-0472">Membrane</keyword>
<dbReference type="RefSeq" id="WP_088919705.1">
    <property type="nucleotide sequence ID" value="NZ_CP018632.1"/>
</dbReference>
<evidence type="ECO:0000256" key="9">
    <source>
        <dbReference type="SAM" id="Coils"/>
    </source>
</evidence>
<dbReference type="GO" id="GO:0015721">
    <property type="term" value="P:bile acid and bile salt transport"/>
    <property type="evidence" value="ECO:0007669"/>
    <property type="project" value="UniProtKB-ARBA"/>
</dbReference>
<evidence type="ECO:0000256" key="10">
    <source>
        <dbReference type="SAM" id="MobiDB-lite"/>
    </source>
</evidence>
<dbReference type="Pfam" id="PF25885">
    <property type="entry name" value="HH_EMRA"/>
    <property type="match status" value="1"/>
</dbReference>
<dbReference type="AlphaFoldDB" id="A0A2Z2NXK3"/>
<evidence type="ECO:0000259" key="12">
    <source>
        <dbReference type="Pfam" id="PF25885"/>
    </source>
</evidence>
<dbReference type="PANTHER" id="PTHR30386:SF19">
    <property type="entry name" value="MULTIDRUG EXPORT PROTEIN EMRA-RELATED"/>
    <property type="match status" value="1"/>
</dbReference>